<gene>
    <name evidence="1" type="ORF">KP22_15875</name>
</gene>
<name>A0A093RKA3_9GAMM</name>
<dbReference type="RefSeq" id="WP_039325129.1">
    <property type="nucleotide sequence ID" value="NZ_JQHM01000008.1"/>
</dbReference>
<dbReference type="AlphaFoldDB" id="A0A093RKA3"/>
<dbReference type="EMBL" id="JQHM01000008">
    <property type="protein sequence ID" value="KFX03552.1"/>
    <property type="molecule type" value="Genomic_DNA"/>
</dbReference>
<dbReference type="Proteomes" id="UP000032874">
    <property type="component" value="Unassembled WGS sequence"/>
</dbReference>
<dbReference type="STRING" id="55207.KP22_15875"/>
<dbReference type="eggNOG" id="ENOG5033F52">
    <property type="taxonomic scope" value="Bacteria"/>
</dbReference>
<reference evidence="1 2" key="1">
    <citation type="submission" date="2014-08" db="EMBL/GenBank/DDBJ databases">
        <title>Genome sequences of NCPPB Pectobacterium isolates.</title>
        <authorList>
            <person name="Glover R.H."/>
            <person name="Sapp M."/>
            <person name="Elphinstone J."/>
        </authorList>
    </citation>
    <scope>NUCLEOTIDE SEQUENCE [LARGE SCALE GENOMIC DNA]</scope>
    <source>
        <strain evidence="1 2">NCPPB 2795</strain>
    </source>
</reference>
<organism evidence="1 2">
    <name type="scientific">Pectobacterium betavasculorum</name>
    <dbReference type="NCBI Taxonomy" id="55207"/>
    <lineage>
        <taxon>Bacteria</taxon>
        <taxon>Pseudomonadati</taxon>
        <taxon>Pseudomonadota</taxon>
        <taxon>Gammaproteobacteria</taxon>
        <taxon>Enterobacterales</taxon>
        <taxon>Pectobacteriaceae</taxon>
        <taxon>Pectobacterium</taxon>
    </lineage>
</organism>
<accession>A0A093RKA3</accession>
<sequence>MPVTLQDIQEHHDNYGITDMSTMHTSHYRQLLQDGAFFWIDHHEFVRSTFSGEIFATNLEQFDAMIEHLQEYRSKMSTPPEWMSDK</sequence>
<evidence type="ECO:0000313" key="1">
    <source>
        <dbReference type="EMBL" id="KFX03552.1"/>
    </source>
</evidence>
<comment type="caution">
    <text evidence="1">The sequence shown here is derived from an EMBL/GenBank/DDBJ whole genome shotgun (WGS) entry which is preliminary data.</text>
</comment>
<proteinExistence type="predicted"/>
<protein>
    <submittedName>
        <fullName evidence="1">Uncharacterized protein</fullName>
    </submittedName>
</protein>
<evidence type="ECO:0000313" key="2">
    <source>
        <dbReference type="Proteomes" id="UP000032874"/>
    </source>
</evidence>